<protein>
    <submittedName>
        <fullName evidence="1">Uncharacterized protein</fullName>
    </submittedName>
</protein>
<organism evidence="1 2">
    <name type="scientific">Jejuia pallidilutea</name>
    <dbReference type="NCBI Taxonomy" id="504487"/>
    <lineage>
        <taxon>Bacteria</taxon>
        <taxon>Pseudomonadati</taxon>
        <taxon>Bacteroidota</taxon>
        <taxon>Flavobacteriia</taxon>
        <taxon>Flavobacteriales</taxon>
        <taxon>Flavobacteriaceae</taxon>
        <taxon>Jejuia</taxon>
    </lineage>
</organism>
<name>A0A090WYX0_9FLAO</name>
<sequence>MPFFLLHKFVNFTFFPTLAKYKSFSKYVQGMKTKAYTPK</sequence>
<dbReference type="AlphaFoldDB" id="A0A090WYX0"/>
<comment type="caution">
    <text evidence="1">The sequence shown here is derived from an EMBL/GenBank/DDBJ whole genome shotgun (WGS) entry which is preliminary data.</text>
</comment>
<accession>A0A090WYX0</accession>
<dbReference type="EMBL" id="BBNS01000026">
    <property type="protein sequence ID" value="GAL72547.1"/>
    <property type="molecule type" value="Genomic_DNA"/>
</dbReference>
<proteinExistence type="predicted"/>
<dbReference type="Proteomes" id="UP000029646">
    <property type="component" value="Unassembled WGS sequence"/>
</dbReference>
<reference evidence="1 2" key="1">
    <citation type="journal article" date="2014" name="Genome Announc.">
        <title>Draft Genome Sequence of Marine Flavobacterium Jejuia pallidilutea Strain 11shimoA1 and Pigmentation Mutants.</title>
        <authorList>
            <person name="Takatani N."/>
            <person name="Nakanishi M."/>
            <person name="Meirelles P."/>
            <person name="Mino S."/>
            <person name="Suda W."/>
            <person name="Oshima K."/>
            <person name="Hattori M."/>
            <person name="Ohkuma M."/>
            <person name="Hosokawa M."/>
            <person name="Miyashita K."/>
            <person name="Thompson F.L."/>
            <person name="Niwa A."/>
            <person name="Sawabe T."/>
            <person name="Sawabe T."/>
        </authorList>
    </citation>
    <scope>NUCLEOTIDE SEQUENCE [LARGE SCALE GENOMIC DNA]</scope>
    <source>
        <strain evidence="2">JCM19302</strain>
    </source>
</reference>
<evidence type="ECO:0000313" key="2">
    <source>
        <dbReference type="Proteomes" id="UP000029646"/>
    </source>
</evidence>
<evidence type="ECO:0000313" key="1">
    <source>
        <dbReference type="EMBL" id="GAL72547.1"/>
    </source>
</evidence>
<gene>
    <name evidence="1" type="ORF">JCM19302_2269</name>
</gene>